<evidence type="ECO:0000313" key="2">
    <source>
        <dbReference type="Proteomes" id="UP000823674"/>
    </source>
</evidence>
<evidence type="ECO:0000313" key="1">
    <source>
        <dbReference type="EMBL" id="KAG5414852.1"/>
    </source>
</evidence>
<feature type="non-terminal residue" evidence="1">
    <location>
        <position position="1"/>
    </location>
</feature>
<reference evidence="1 2" key="1">
    <citation type="submission" date="2021-03" db="EMBL/GenBank/DDBJ databases">
        <authorList>
            <person name="King G.J."/>
            <person name="Bancroft I."/>
            <person name="Baten A."/>
            <person name="Bloomfield J."/>
            <person name="Borpatragohain P."/>
            <person name="He Z."/>
            <person name="Irish N."/>
            <person name="Irwin J."/>
            <person name="Liu K."/>
            <person name="Mauleon R.P."/>
            <person name="Moore J."/>
            <person name="Morris R."/>
            <person name="Ostergaard L."/>
            <person name="Wang B."/>
            <person name="Wells R."/>
        </authorList>
    </citation>
    <scope>NUCLEOTIDE SEQUENCE [LARGE SCALE GENOMIC DNA]</scope>
    <source>
        <strain evidence="1">R-o-18</strain>
        <tissue evidence="1">Leaf</tissue>
    </source>
</reference>
<name>A0ABQ7NVG1_BRACM</name>
<organism evidence="1 2">
    <name type="scientific">Brassica rapa subsp. trilocularis</name>
    <dbReference type="NCBI Taxonomy" id="1813537"/>
    <lineage>
        <taxon>Eukaryota</taxon>
        <taxon>Viridiplantae</taxon>
        <taxon>Streptophyta</taxon>
        <taxon>Embryophyta</taxon>
        <taxon>Tracheophyta</taxon>
        <taxon>Spermatophyta</taxon>
        <taxon>Magnoliopsida</taxon>
        <taxon>eudicotyledons</taxon>
        <taxon>Gunneridae</taxon>
        <taxon>Pentapetalae</taxon>
        <taxon>rosids</taxon>
        <taxon>malvids</taxon>
        <taxon>Brassicales</taxon>
        <taxon>Brassicaceae</taxon>
        <taxon>Brassiceae</taxon>
        <taxon>Brassica</taxon>
    </lineage>
</organism>
<dbReference type="Proteomes" id="UP000823674">
    <property type="component" value="Chromosome A01"/>
</dbReference>
<proteinExistence type="predicted"/>
<gene>
    <name evidence="1" type="primary">A01p035390.1_BraROA</name>
    <name evidence="1" type="ORF">IGI04_002419</name>
</gene>
<comment type="caution">
    <text evidence="1">The sequence shown here is derived from an EMBL/GenBank/DDBJ whole genome shotgun (WGS) entry which is preliminary data.</text>
</comment>
<protein>
    <submittedName>
        <fullName evidence="1">Uncharacterized protein</fullName>
    </submittedName>
</protein>
<accession>A0ABQ7NVG1</accession>
<keyword evidence="2" id="KW-1185">Reference proteome</keyword>
<dbReference type="EMBL" id="JADBGQ010000001">
    <property type="protein sequence ID" value="KAG5414852.1"/>
    <property type="molecule type" value="Genomic_DNA"/>
</dbReference>
<sequence>FQDRTWTVVKERHHEDSSMGRCVVFGYTLLGKVLRGLSLGKERKRLGRPDRHWRMVPIRPKCCQLRRGWYTIRPESLWCRSFLLRFRLMMLIISRS</sequence>